<dbReference type="InterPro" id="IPR025883">
    <property type="entry name" value="Cadherin-like_domain"/>
</dbReference>
<dbReference type="Pfam" id="PF12733">
    <property type="entry name" value="Cadherin-like"/>
    <property type="match status" value="6"/>
</dbReference>
<reference evidence="4" key="1">
    <citation type="submission" date="2016-02" db="EMBL/GenBank/DDBJ databases">
        <title>Genome sequence of Bacillus trypoxylicola KCTC 13244(T).</title>
        <authorList>
            <person name="Jeong H."/>
            <person name="Park S.-H."/>
            <person name="Choi S.-K."/>
        </authorList>
    </citation>
    <scope>NUCLEOTIDE SEQUENCE [LARGE SCALE GENOMIC DNA]</scope>
    <source>
        <strain evidence="4">KCTC 13244</strain>
    </source>
</reference>
<dbReference type="PROSITE" id="PS50853">
    <property type="entry name" value="FN3"/>
    <property type="match status" value="1"/>
</dbReference>
<feature type="domain" description="Fibronectin type-III" evidence="3">
    <location>
        <begin position="1033"/>
        <end position="1116"/>
    </location>
</feature>
<proteinExistence type="predicted"/>
<organism evidence="4 5">
    <name type="scientific">Alkalihalobacillus trypoxylicola</name>
    <dbReference type="NCBI Taxonomy" id="519424"/>
    <lineage>
        <taxon>Bacteria</taxon>
        <taxon>Bacillati</taxon>
        <taxon>Bacillota</taxon>
        <taxon>Bacilli</taxon>
        <taxon>Bacillales</taxon>
        <taxon>Bacillaceae</taxon>
        <taxon>Alkalihalobacillus</taxon>
    </lineage>
</organism>
<dbReference type="Proteomes" id="UP000075806">
    <property type="component" value="Unassembled WGS sequence"/>
</dbReference>
<dbReference type="SUPFAM" id="SSF51004">
    <property type="entry name" value="C-terminal (heme d1) domain of cytochrome cd1-nitrite reductase"/>
    <property type="match status" value="1"/>
</dbReference>
<dbReference type="OrthoDB" id="2444319at2"/>
<dbReference type="InterPro" id="IPR003961">
    <property type="entry name" value="FN3_dom"/>
</dbReference>
<dbReference type="InterPro" id="IPR036116">
    <property type="entry name" value="FN3_sf"/>
</dbReference>
<evidence type="ECO:0000256" key="2">
    <source>
        <dbReference type="SAM" id="Phobius"/>
    </source>
</evidence>
<dbReference type="AlphaFoldDB" id="A0A162DHE2"/>
<feature type="compositionally biased region" description="Basic and acidic residues" evidence="1">
    <location>
        <begin position="1140"/>
        <end position="1162"/>
    </location>
</feature>
<keyword evidence="5" id="KW-1185">Reference proteome</keyword>
<protein>
    <recommendedName>
        <fullName evidence="3">Fibronectin type-III domain-containing protein</fullName>
    </recommendedName>
</protein>
<name>A0A162DHE2_9BACI</name>
<dbReference type="InterPro" id="IPR011048">
    <property type="entry name" value="Haem_d1_sf"/>
</dbReference>
<sequence length="1201" mass="132476">MLQIKRFFILVTMTFFISILFSQSAFSESTEYDTYLGPEIEISSFSNWPEGFSNSSAYFGEAVLDNRSQIWMIPQETNQVVKLNTVTGEMTGYDNWPDGFVKSNGAFSGGVFDDESIWMIPSLADQVVKMDIETEEMTSYDWPAGFFNSSEGESKPYFNKGVFDGEYVWLAPSRANKVVKIDPKSGAMTGYDNWPDGFTKEQYAFNGAVHDGKHIWLIPSLADQVIKLDPETGEMTGYNNWPDGFSKSGYSFAKGLFDGEYIWMLPSSGANMIIKLDPNTGEMIGYNDWPSGHNYDENPNLSLGAYDGRYIWTKYGSNRFYRIDTHTGEMEDFDKPNNYNGRYSAVFDGLNIWMIPFGTVSGTTAEVFRLSSVPIMHPAHIENGEVSLSWTPVNGAIEYSIYESEVHEAEGTEIATVSDSFYIVTDLPTHVSYYYKVKAIYPNRVSGSSNEVEAIVLPYNTSLSSLNILEGELSPQFDQDIYEYSASVAYEMNEITVTASTVDPDSTMTVNGVTADEVDSIPLTVGENEIEIEVIAPAGNQQTYTVLVTRAASPEARLSSITLSEGELSPKFDWDIYQYRADVDHEVEEVTLTASTVNPDSSMTVNGVNAAEVGLIPLTVGENVIEIEVTAPAGNQQTYIVIITRAASSEASLSSLTLSEGELSPQFDQDIYEYSASVAYEMDEITVTASTVDPDSSMTVNGVNAEEVGSIPLTVGENEIEIEVTAPAGNEQTYTVLVTRAASPEARLSSFSLSEGELSPDFEQDIYEYSASVAYEMNEITVTASTVDPDSTMSINGVTADEVDSIPLTVGENVIEIEVTAPAGNQQTYTVSITRAASPEARLSSITLSEGELSPEFDWDIYQYRADVDHEVEEIMVTSAAVYSDSTMSINGVESDGENVSTPLSVGENVIEIEVTAPAGNQQTYTVIVNRAASAEASLSSLTFSEGELSPEFDQDIYQYRASVAYEIDEITVTATTVDPDSTMTVNGVNAGEVGLIPLTVGENVIEIEVTAPAGNEQTYTVIVNRAVKEGSAPRAPVLKVEEIFETSIQFAWTEVEHAEIYQLSRDGEIVYVGEHTTFVDKELIANTEYTYTIVARNTFGSSTEYSLTIFTSEKEQPVENDQKDEEEFEEEQQITEPSKPIKEDNGKEDKKDEENMEDEKNKLPFTASSSYHYLLLGVFTIALGIWLFIIYRRYHAKSNE</sequence>
<feature type="compositionally biased region" description="Basic and acidic residues" evidence="1">
    <location>
        <begin position="1113"/>
        <end position="1122"/>
    </location>
</feature>
<keyword evidence="2" id="KW-0472">Membrane</keyword>
<evidence type="ECO:0000313" key="5">
    <source>
        <dbReference type="Proteomes" id="UP000075806"/>
    </source>
</evidence>
<feature type="compositionally biased region" description="Acidic residues" evidence="1">
    <location>
        <begin position="1123"/>
        <end position="1134"/>
    </location>
</feature>
<gene>
    <name evidence="4" type="ORF">AZF04_09015</name>
</gene>
<dbReference type="EMBL" id="LTAO01000023">
    <property type="protein sequence ID" value="KYG29640.1"/>
    <property type="molecule type" value="Genomic_DNA"/>
</dbReference>
<dbReference type="InterPro" id="IPR013783">
    <property type="entry name" value="Ig-like_fold"/>
</dbReference>
<dbReference type="PANTHER" id="PTHR14776">
    <property type="entry name" value="CADHERIN-LIKE AND PC-ESTERASE DOMAIN-CONTAINING PROTEIN 1"/>
    <property type="match status" value="1"/>
</dbReference>
<evidence type="ECO:0000256" key="1">
    <source>
        <dbReference type="SAM" id="MobiDB-lite"/>
    </source>
</evidence>
<feature type="region of interest" description="Disordered" evidence="1">
    <location>
        <begin position="1113"/>
        <end position="1162"/>
    </location>
</feature>
<dbReference type="RefSeq" id="WP_061949431.1">
    <property type="nucleotide sequence ID" value="NZ_LTAO01000023.1"/>
</dbReference>
<dbReference type="SMART" id="SM00060">
    <property type="entry name" value="FN3"/>
    <property type="match status" value="2"/>
</dbReference>
<keyword evidence="2" id="KW-1133">Transmembrane helix</keyword>
<keyword evidence="2" id="KW-0812">Transmembrane</keyword>
<evidence type="ECO:0000313" key="4">
    <source>
        <dbReference type="EMBL" id="KYG29640.1"/>
    </source>
</evidence>
<accession>A0A162DHE2</accession>
<dbReference type="Gene3D" id="2.60.40.10">
    <property type="entry name" value="Immunoglobulins"/>
    <property type="match status" value="2"/>
</dbReference>
<feature type="transmembrane region" description="Helical" evidence="2">
    <location>
        <begin position="1172"/>
        <end position="1192"/>
    </location>
</feature>
<dbReference type="SUPFAM" id="SSF49265">
    <property type="entry name" value="Fibronectin type III"/>
    <property type="match status" value="1"/>
</dbReference>
<evidence type="ECO:0000259" key="3">
    <source>
        <dbReference type="PROSITE" id="PS50853"/>
    </source>
</evidence>
<dbReference type="PANTHER" id="PTHR14776:SF1">
    <property type="entry name" value="CADHERIN-LIKE AND PC-ESTERASE DOMAIN-CONTAINING PROTEIN 1"/>
    <property type="match status" value="1"/>
</dbReference>
<dbReference type="CDD" id="cd00063">
    <property type="entry name" value="FN3"/>
    <property type="match status" value="2"/>
</dbReference>
<comment type="caution">
    <text evidence="4">The sequence shown here is derived from an EMBL/GenBank/DDBJ whole genome shotgun (WGS) entry which is preliminary data.</text>
</comment>
<dbReference type="STRING" id="519424.AZF04_09015"/>